<accession>A0ABX4EEI8</accession>
<comment type="similarity">
    <text evidence="2">Belongs to the glycosyl hydrolase 2 family.</text>
</comment>
<proteinExistence type="inferred from homology"/>
<dbReference type="Proteomes" id="UP000216189">
    <property type="component" value="Unassembled WGS sequence"/>
</dbReference>
<dbReference type="EC" id="3.2.1.23" evidence="3"/>
<evidence type="ECO:0000313" key="8">
    <source>
        <dbReference type="EMBL" id="OYP53420.1"/>
    </source>
</evidence>
<dbReference type="InterPro" id="IPR036156">
    <property type="entry name" value="Beta-gal/glucu_dom_sf"/>
</dbReference>
<dbReference type="SUPFAM" id="SSF49303">
    <property type="entry name" value="beta-Galactosidase/glucuronidase domain"/>
    <property type="match status" value="1"/>
</dbReference>
<dbReference type="EMBL" id="NPJF01000064">
    <property type="protein sequence ID" value="OYP53420.1"/>
    <property type="molecule type" value="Genomic_DNA"/>
</dbReference>
<comment type="caution">
    <text evidence="8">The sequence shown here is derived from an EMBL/GenBank/DDBJ whole genome shotgun (WGS) entry which is preliminary data.</text>
</comment>
<evidence type="ECO:0000313" key="9">
    <source>
        <dbReference type="Proteomes" id="UP000216189"/>
    </source>
</evidence>
<dbReference type="Gene3D" id="2.60.120.260">
    <property type="entry name" value="Galactose-binding domain-like"/>
    <property type="match status" value="1"/>
</dbReference>
<keyword evidence="4" id="KW-0378">Hydrolase</keyword>
<evidence type="ECO:0000256" key="2">
    <source>
        <dbReference type="ARBA" id="ARBA00007401"/>
    </source>
</evidence>
<comment type="catalytic activity">
    <reaction evidence="1">
        <text>Hydrolysis of terminal non-reducing beta-D-galactose residues in beta-D-galactosides.</text>
        <dbReference type="EC" id="3.2.1.23"/>
    </reaction>
</comment>
<evidence type="ECO:0000259" key="7">
    <source>
        <dbReference type="Pfam" id="PF02837"/>
    </source>
</evidence>
<organism evidence="8 9">
    <name type="scientific">Segatella bryantii</name>
    <name type="common">Prevotella bryantii</name>
    <dbReference type="NCBI Taxonomy" id="77095"/>
    <lineage>
        <taxon>Bacteria</taxon>
        <taxon>Pseudomonadati</taxon>
        <taxon>Bacteroidota</taxon>
        <taxon>Bacteroidia</taxon>
        <taxon>Bacteroidales</taxon>
        <taxon>Prevotellaceae</taxon>
        <taxon>Segatella</taxon>
    </lineage>
</organism>
<evidence type="ECO:0000256" key="1">
    <source>
        <dbReference type="ARBA" id="ARBA00001412"/>
    </source>
</evidence>
<keyword evidence="9" id="KW-1185">Reference proteome</keyword>
<name>A0ABX4EEI8_SEGBR</name>
<dbReference type="InterPro" id="IPR050347">
    <property type="entry name" value="Bact_Beta-galactosidase"/>
</dbReference>
<keyword evidence="5" id="KW-0326">Glycosidase</keyword>
<evidence type="ECO:0000256" key="6">
    <source>
        <dbReference type="SAM" id="SignalP"/>
    </source>
</evidence>
<dbReference type="InterPro" id="IPR008979">
    <property type="entry name" value="Galactose-bd-like_sf"/>
</dbReference>
<dbReference type="InterPro" id="IPR013783">
    <property type="entry name" value="Ig-like_fold"/>
</dbReference>
<feature type="chain" id="PRO_5045775992" description="beta-galactosidase" evidence="6">
    <location>
        <begin position="20"/>
        <end position="584"/>
    </location>
</feature>
<reference evidence="8 9" key="1">
    <citation type="submission" date="2017-08" db="EMBL/GenBank/DDBJ databases">
        <title>Comparative genomics of non-oral Prevotella species.</title>
        <authorList>
            <person name="Accetto T."/>
            <person name="Nograsek B."/>
            <person name="Avgustin G."/>
        </authorList>
    </citation>
    <scope>NUCLEOTIDE SEQUENCE [LARGE SCALE GENOMIC DNA]</scope>
    <source>
        <strain evidence="8 9">TC1-1</strain>
    </source>
</reference>
<feature type="domain" description="Glycosyl hydrolases family 2 sugar binding" evidence="7">
    <location>
        <begin position="22"/>
        <end position="154"/>
    </location>
</feature>
<dbReference type="PANTHER" id="PTHR46323:SF2">
    <property type="entry name" value="BETA-GALACTOSIDASE"/>
    <property type="match status" value="1"/>
</dbReference>
<evidence type="ECO:0000256" key="3">
    <source>
        <dbReference type="ARBA" id="ARBA00012756"/>
    </source>
</evidence>
<dbReference type="PANTHER" id="PTHR46323">
    <property type="entry name" value="BETA-GALACTOSIDASE"/>
    <property type="match status" value="1"/>
</dbReference>
<sequence length="584" mass="66384">MKKLLLASFLTLMGIPVLAQVPDTISFNETWLFKMYRSANVVPQNVMSANFDDSQWTFQMMPAQWRAIPQKWAKDNVVGVYRGWVKLLPEWANKSTRVMLHVGNSTAPMDIYVNGFKVGITSKYYATMEYDITKYLKKGRNLYTFIMSRWEKGETALLPGIISPSFIYRLKNGAEPVLSKIPDEVKNGKVNGIPVRIIDRLSVEPPTGWVESPKHTRRTIDLIKRLNYNAVAYNKASSENSFMEACENNGIAVVRAEAPTQECFIDERGQFTDAGLRALHQTQLLEAKLVDASHVQVKISNKDVYKDFKGLDLIWQLYANGHVIDHGSIPADLAHLSSREYAISCKQDEVPVNEELILKMIYQDHKSGDVFGYDLLVLRPYNASDAIAKGEAKTQQYSEMRKPKLIDKEMLEVTCDDYTVTFDKTTGYLTKYTLFNHHYLTGIRPAVSCHLNNITVSKPDKKKPTVVVVHYKGDGDTRDFTMTYSISLSGVLTVSITNNTSIQLDYTPYMDQLEYYAKGDITPIYSRKYNSMVADVKWWEQMEASGYGLRLISKEGFGIIPGKTKTQMTIVPTVKNFALNLFRR</sequence>
<dbReference type="Gene3D" id="2.60.40.10">
    <property type="entry name" value="Immunoglobulins"/>
    <property type="match status" value="1"/>
</dbReference>
<evidence type="ECO:0000256" key="4">
    <source>
        <dbReference type="ARBA" id="ARBA00022801"/>
    </source>
</evidence>
<dbReference type="RefSeq" id="WP_094449015.1">
    <property type="nucleotide sequence ID" value="NZ_CP091801.1"/>
</dbReference>
<protein>
    <recommendedName>
        <fullName evidence="3">beta-galactosidase</fullName>
        <ecNumber evidence="3">3.2.1.23</ecNumber>
    </recommendedName>
</protein>
<evidence type="ECO:0000256" key="5">
    <source>
        <dbReference type="ARBA" id="ARBA00023295"/>
    </source>
</evidence>
<dbReference type="SUPFAM" id="SSF49785">
    <property type="entry name" value="Galactose-binding domain-like"/>
    <property type="match status" value="1"/>
</dbReference>
<keyword evidence="6" id="KW-0732">Signal</keyword>
<dbReference type="InterPro" id="IPR006104">
    <property type="entry name" value="Glyco_hydro_2_N"/>
</dbReference>
<feature type="signal peptide" evidence="6">
    <location>
        <begin position="1"/>
        <end position="19"/>
    </location>
</feature>
<dbReference type="Pfam" id="PF02837">
    <property type="entry name" value="Glyco_hydro_2_N"/>
    <property type="match status" value="1"/>
</dbReference>
<gene>
    <name evidence="8" type="ORF">CIK91_12185</name>
</gene>